<dbReference type="SUPFAM" id="SSF50475">
    <property type="entry name" value="FMN-binding split barrel"/>
    <property type="match status" value="1"/>
</dbReference>
<dbReference type="Pfam" id="PF01613">
    <property type="entry name" value="Flavin_Reduct"/>
    <property type="match status" value="1"/>
</dbReference>
<dbReference type="InterPro" id="IPR012349">
    <property type="entry name" value="Split_barrel_FMN-bd"/>
</dbReference>
<sequence length="201" mass="22316">MFYEPKDGHGLPHNPFNALITPRPIAWVSTRDANGVRNLAPYSFFNGTSYTPPQVMFASTGTKSDQPEGKDSLANIRETGVFCINIVEETMRDAMNVSTTGFDKDVDEFERAGLEAAQCDTIDCPRLVGAPASMECRMTQIVEQLGENNFIIMGEVTGIHMRDDCIVDGIFDVTTFRPLARLGYRDYSVVDNTFTLARPDD</sequence>
<evidence type="ECO:0000313" key="3">
    <source>
        <dbReference type="Proteomes" id="UP000295673"/>
    </source>
</evidence>
<dbReference type="GO" id="GO:0010181">
    <property type="term" value="F:FMN binding"/>
    <property type="evidence" value="ECO:0007669"/>
    <property type="project" value="InterPro"/>
</dbReference>
<name>A0A4R1NQA5_9RHOB</name>
<keyword evidence="3" id="KW-1185">Reference proteome</keyword>
<evidence type="ECO:0000313" key="2">
    <source>
        <dbReference type="EMBL" id="TCL09999.1"/>
    </source>
</evidence>
<dbReference type="PANTHER" id="PTHR43812:SF2">
    <property type="entry name" value="FLAVIN REDUCTASE LIKE DOMAIN-CONTAINING PROTEIN"/>
    <property type="match status" value="1"/>
</dbReference>
<feature type="domain" description="Flavin reductase like" evidence="1">
    <location>
        <begin position="18"/>
        <end position="173"/>
    </location>
</feature>
<gene>
    <name evidence="2" type="ORF">BXY66_2067</name>
</gene>
<accession>A0A4R1NQA5</accession>
<evidence type="ECO:0000259" key="1">
    <source>
        <dbReference type="SMART" id="SM00903"/>
    </source>
</evidence>
<reference evidence="2 3" key="1">
    <citation type="submission" date="2019-03" db="EMBL/GenBank/DDBJ databases">
        <title>Genomic Encyclopedia of Archaeal and Bacterial Type Strains, Phase II (KMG-II): from individual species to whole genera.</title>
        <authorList>
            <person name="Goeker M."/>
        </authorList>
    </citation>
    <scope>NUCLEOTIDE SEQUENCE [LARGE SCALE GENOMIC DNA]</scope>
    <source>
        <strain evidence="2 3">DSM 26433</strain>
    </source>
</reference>
<dbReference type="PANTHER" id="PTHR43812">
    <property type="entry name" value="BLR2425 PROTEIN"/>
    <property type="match status" value="1"/>
</dbReference>
<dbReference type="InterPro" id="IPR002563">
    <property type="entry name" value="Flavin_Rdtase-like_dom"/>
</dbReference>
<comment type="caution">
    <text evidence="2">The sequence shown here is derived from an EMBL/GenBank/DDBJ whole genome shotgun (WGS) entry which is preliminary data.</text>
</comment>
<dbReference type="RefSeq" id="WP_132859980.1">
    <property type="nucleotide sequence ID" value="NZ_SMGR01000001.1"/>
</dbReference>
<proteinExistence type="predicted"/>
<dbReference type="EMBL" id="SMGR01000001">
    <property type="protein sequence ID" value="TCL09999.1"/>
    <property type="molecule type" value="Genomic_DNA"/>
</dbReference>
<dbReference type="OrthoDB" id="9783347at2"/>
<organism evidence="2 3">
    <name type="scientific">Shimia isoporae</name>
    <dbReference type="NCBI Taxonomy" id="647720"/>
    <lineage>
        <taxon>Bacteria</taxon>
        <taxon>Pseudomonadati</taxon>
        <taxon>Pseudomonadota</taxon>
        <taxon>Alphaproteobacteria</taxon>
        <taxon>Rhodobacterales</taxon>
        <taxon>Roseobacteraceae</taxon>
    </lineage>
</organism>
<dbReference type="SMART" id="SM00903">
    <property type="entry name" value="Flavin_Reduct"/>
    <property type="match status" value="1"/>
</dbReference>
<dbReference type="Proteomes" id="UP000295673">
    <property type="component" value="Unassembled WGS sequence"/>
</dbReference>
<dbReference type="GO" id="GO:0016646">
    <property type="term" value="F:oxidoreductase activity, acting on the CH-NH group of donors, NAD or NADP as acceptor"/>
    <property type="evidence" value="ECO:0007669"/>
    <property type="project" value="UniProtKB-ARBA"/>
</dbReference>
<protein>
    <submittedName>
        <fullName evidence="2">Flavin reductase (DIM6/NTAB) family NADH-FMN oxidoreductase RutF</fullName>
    </submittedName>
</protein>
<dbReference type="AlphaFoldDB" id="A0A4R1NQA5"/>
<dbReference type="Gene3D" id="2.30.110.10">
    <property type="entry name" value="Electron Transport, Fmn-binding Protein, Chain A"/>
    <property type="match status" value="1"/>
</dbReference>